<dbReference type="PRINTS" id="PR00133">
    <property type="entry name" value="GLHYDRLASE3"/>
</dbReference>
<comment type="catalytic activity">
    <reaction evidence="1">
        <text>Hydrolysis of terminal, non-reducing beta-D-glucosyl residues with release of beta-D-glucose.</text>
        <dbReference type="EC" id="3.2.1.21"/>
    </reaction>
</comment>
<dbReference type="EMBL" id="CP048409">
    <property type="protein sequence ID" value="QIA06569.1"/>
    <property type="molecule type" value="Genomic_DNA"/>
</dbReference>
<evidence type="ECO:0000256" key="2">
    <source>
        <dbReference type="ARBA" id="ARBA00005336"/>
    </source>
</evidence>
<keyword evidence="5 9" id="KW-0378">Hydrolase</keyword>
<evidence type="ECO:0000259" key="8">
    <source>
        <dbReference type="Pfam" id="PF01915"/>
    </source>
</evidence>
<sequence length="833" mass="91950">MNLFKTYASEVKNLLILILFSSLTTLFFSCNKVEDYPRESDPLGSGKVKWSESQTPDGWINVENEAGTTLGYSKSSGLKLIQVDGYAFKDLNRNNLLDKFEDWRLDYETRAKAMADEFTVEQMMGMKMNPFGAWKVNPDTLDTIIKESLGLAYRQLRAPRGGANDSRTKVNWNNMVQEYIEGLESIVCLPAVWIDDPRSGDVSNWPSNLGLAATFDPEIGAQYGRMMSEEWRAMGISMQVATQMDLATEPRWKRIPGTFGEDPALSMDLARAVINGWQSTYDEQGNDLGWGKHSVNNQMKHFPGDGAAEGGRESHTRDGAYNVFPGGQFFTHILPFIACMDLPGETQTVSAAMTNYSIGIKADGSPIGDERLATSYSSYKIKHLLRDKYNWDGYILTDFGILTSKNYGVEDLTPVEKRLATLEAGCDAFGGEGGDGQESVDLAMEAHELGVAKLGKAEMDKIMKKSTERILTTHFNIGIVDNPYLDLEVAKSTSLKPEHEAAGYQAHLKSIVMLKNSNGIIQKATTGAQKPKVYIPRVFVPATGGWTRTPASAKPGFDLEVAGEYFNVVTDNFADEYTGSADNEGNPTLSPNDIIHASKDEITNCDFAIVRISNPKNGNPTFMESGGMRDGPGSAGSITDREEYTYLPISLQYRPYTANSEFVRRESLGGDRIEETENGTTKLVKENRSYFGETGIITNESHLDLVLNTASAAKKTIVVVDMSNPMVFDEFESEVDAIIVGFGGNRSANLPDKTFLEVITGQVEPTGLLPLQMPANMETVEAQFEDVPRDMECYIDSDGNTYDFAFGLNWWGVIKDNRTAKYDVPPIVGEAPN</sequence>
<comment type="similarity">
    <text evidence="2">Belongs to the glycosyl hydrolase 3 family.</text>
</comment>
<dbReference type="InterPro" id="IPR002772">
    <property type="entry name" value="Glyco_hydro_3_C"/>
</dbReference>
<evidence type="ECO:0000256" key="4">
    <source>
        <dbReference type="ARBA" id="ARBA00022729"/>
    </source>
</evidence>
<dbReference type="Gene3D" id="3.20.20.300">
    <property type="entry name" value="Glycoside hydrolase, family 3, N-terminal domain"/>
    <property type="match status" value="1"/>
</dbReference>
<dbReference type="KEGG" id="drc:G0Q07_01970"/>
<name>A0A6C0R8Q8_9BACT</name>
<dbReference type="InterPro" id="IPR036881">
    <property type="entry name" value="Glyco_hydro_3_C_sf"/>
</dbReference>
<evidence type="ECO:0000256" key="1">
    <source>
        <dbReference type="ARBA" id="ARBA00000448"/>
    </source>
</evidence>
<keyword evidence="4" id="KW-0732">Signal</keyword>
<dbReference type="InterPro" id="IPR036962">
    <property type="entry name" value="Glyco_hydro_3_N_sf"/>
</dbReference>
<keyword evidence="10" id="KW-1185">Reference proteome</keyword>
<reference evidence="9 10" key="1">
    <citation type="submission" date="2020-02" db="EMBL/GenBank/DDBJ databases">
        <title>Genome sequencing for Draconibacterium sp. strain M1.</title>
        <authorList>
            <person name="Park S.-J."/>
        </authorList>
    </citation>
    <scope>NUCLEOTIDE SEQUENCE [LARGE SCALE GENOMIC DNA]</scope>
    <source>
        <strain evidence="9 10">M1</strain>
    </source>
</reference>
<feature type="domain" description="Glycoside hydrolase family 3 N-terminal" evidence="7">
    <location>
        <begin position="186"/>
        <end position="428"/>
    </location>
</feature>
<dbReference type="SUPFAM" id="SSF51445">
    <property type="entry name" value="(Trans)glycosidases"/>
    <property type="match status" value="1"/>
</dbReference>
<organism evidence="9 10">
    <name type="scientific">Draconibacterium halophilum</name>
    <dbReference type="NCBI Taxonomy" id="2706887"/>
    <lineage>
        <taxon>Bacteria</taxon>
        <taxon>Pseudomonadati</taxon>
        <taxon>Bacteroidota</taxon>
        <taxon>Bacteroidia</taxon>
        <taxon>Marinilabiliales</taxon>
        <taxon>Prolixibacteraceae</taxon>
        <taxon>Draconibacterium</taxon>
    </lineage>
</organism>
<gene>
    <name evidence="9" type="ORF">G0Q07_01970</name>
</gene>
<evidence type="ECO:0000256" key="5">
    <source>
        <dbReference type="ARBA" id="ARBA00022801"/>
    </source>
</evidence>
<evidence type="ECO:0000313" key="9">
    <source>
        <dbReference type="EMBL" id="QIA06569.1"/>
    </source>
</evidence>
<dbReference type="Pfam" id="PF00933">
    <property type="entry name" value="Glyco_hydro_3"/>
    <property type="match status" value="1"/>
</dbReference>
<dbReference type="InterPro" id="IPR017853">
    <property type="entry name" value="GH"/>
</dbReference>
<proteinExistence type="inferred from homology"/>
<dbReference type="Proteomes" id="UP000474630">
    <property type="component" value="Chromosome"/>
</dbReference>
<dbReference type="PANTHER" id="PTHR30620:SF16">
    <property type="entry name" value="LYSOSOMAL BETA GLUCOSIDASE"/>
    <property type="match status" value="1"/>
</dbReference>
<dbReference type="GO" id="GO:0009251">
    <property type="term" value="P:glucan catabolic process"/>
    <property type="evidence" value="ECO:0007669"/>
    <property type="project" value="TreeGrafter"/>
</dbReference>
<dbReference type="PANTHER" id="PTHR30620">
    <property type="entry name" value="PERIPLASMIC BETA-GLUCOSIDASE-RELATED"/>
    <property type="match status" value="1"/>
</dbReference>
<dbReference type="AlphaFoldDB" id="A0A6C0R8Q8"/>
<dbReference type="PROSITE" id="PS51257">
    <property type="entry name" value="PROKAR_LIPOPROTEIN"/>
    <property type="match status" value="1"/>
</dbReference>
<dbReference type="Pfam" id="PF01915">
    <property type="entry name" value="Glyco_hydro_3_C"/>
    <property type="match status" value="1"/>
</dbReference>
<feature type="domain" description="Glycoside hydrolase family 3 C-terminal" evidence="8">
    <location>
        <begin position="698"/>
        <end position="809"/>
    </location>
</feature>
<dbReference type="EC" id="3.2.1.21" evidence="3"/>
<evidence type="ECO:0000256" key="6">
    <source>
        <dbReference type="ARBA" id="ARBA00023295"/>
    </source>
</evidence>
<dbReference type="InterPro" id="IPR001764">
    <property type="entry name" value="Glyco_hydro_3_N"/>
</dbReference>
<dbReference type="RefSeq" id="WP_163344500.1">
    <property type="nucleotide sequence ID" value="NZ_CP048409.1"/>
</dbReference>
<dbReference type="SUPFAM" id="SSF52279">
    <property type="entry name" value="Beta-D-glucan exohydrolase, C-terminal domain"/>
    <property type="match status" value="1"/>
</dbReference>
<dbReference type="GO" id="GO:0008422">
    <property type="term" value="F:beta-glucosidase activity"/>
    <property type="evidence" value="ECO:0007669"/>
    <property type="project" value="UniProtKB-EC"/>
</dbReference>
<accession>A0A6C0R8Q8</accession>
<dbReference type="InterPro" id="IPR051915">
    <property type="entry name" value="Cellulose_Degrad_GH3"/>
</dbReference>
<keyword evidence="6" id="KW-0326">Glycosidase</keyword>
<evidence type="ECO:0000259" key="7">
    <source>
        <dbReference type="Pfam" id="PF00933"/>
    </source>
</evidence>
<evidence type="ECO:0000313" key="10">
    <source>
        <dbReference type="Proteomes" id="UP000474630"/>
    </source>
</evidence>
<protein>
    <recommendedName>
        <fullName evidence="3">beta-glucosidase</fullName>
        <ecNumber evidence="3">3.2.1.21</ecNumber>
    </recommendedName>
</protein>
<evidence type="ECO:0000256" key="3">
    <source>
        <dbReference type="ARBA" id="ARBA00012744"/>
    </source>
</evidence>
<dbReference type="Gene3D" id="3.40.50.1700">
    <property type="entry name" value="Glycoside hydrolase family 3 C-terminal domain"/>
    <property type="match status" value="1"/>
</dbReference>